<organism evidence="1 2">
    <name type="scientific">Caerostris extrusa</name>
    <name type="common">Bark spider</name>
    <name type="synonym">Caerostris bankana</name>
    <dbReference type="NCBI Taxonomy" id="172846"/>
    <lineage>
        <taxon>Eukaryota</taxon>
        <taxon>Metazoa</taxon>
        <taxon>Ecdysozoa</taxon>
        <taxon>Arthropoda</taxon>
        <taxon>Chelicerata</taxon>
        <taxon>Arachnida</taxon>
        <taxon>Araneae</taxon>
        <taxon>Araneomorphae</taxon>
        <taxon>Entelegynae</taxon>
        <taxon>Araneoidea</taxon>
        <taxon>Araneidae</taxon>
        <taxon>Caerostris</taxon>
    </lineage>
</organism>
<dbReference type="Proteomes" id="UP001054945">
    <property type="component" value="Unassembled WGS sequence"/>
</dbReference>
<name>A0AAV4MGT7_CAEEX</name>
<keyword evidence="2" id="KW-1185">Reference proteome</keyword>
<reference evidence="1 2" key="1">
    <citation type="submission" date="2021-06" db="EMBL/GenBank/DDBJ databases">
        <title>Caerostris extrusa draft genome.</title>
        <authorList>
            <person name="Kono N."/>
            <person name="Arakawa K."/>
        </authorList>
    </citation>
    <scope>NUCLEOTIDE SEQUENCE [LARGE SCALE GENOMIC DNA]</scope>
</reference>
<dbReference type="AlphaFoldDB" id="A0AAV4MGT7"/>
<comment type="caution">
    <text evidence="1">The sequence shown here is derived from an EMBL/GenBank/DDBJ whole genome shotgun (WGS) entry which is preliminary data.</text>
</comment>
<evidence type="ECO:0000313" key="2">
    <source>
        <dbReference type="Proteomes" id="UP001054945"/>
    </source>
</evidence>
<gene>
    <name evidence="1" type="ORF">CEXT_484241</name>
</gene>
<sequence length="131" mass="15469">MLKSLYKLFKNSSPIYCLQFFKCWIALQQRVHFPTKVHNNLFTAVFQLMDTKDSRRLHKSKNALINRVIYWMKIPEYESPWLRKIVEKKKAPNPKSLLGNKASHSSVNRSVCSNRVFHQVASEFFCSLSQF</sequence>
<proteinExistence type="predicted"/>
<dbReference type="EMBL" id="BPLR01019782">
    <property type="protein sequence ID" value="GIX71724.1"/>
    <property type="molecule type" value="Genomic_DNA"/>
</dbReference>
<accession>A0AAV4MGT7</accession>
<protein>
    <recommendedName>
        <fullName evidence="3">Ycf1</fullName>
    </recommendedName>
</protein>
<evidence type="ECO:0000313" key="1">
    <source>
        <dbReference type="EMBL" id="GIX71724.1"/>
    </source>
</evidence>
<evidence type="ECO:0008006" key="3">
    <source>
        <dbReference type="Google" id="ProtNLM"/>
    </source>
</evidence>